<evidence type="ECO:0000256" key="1">
    <source>
        <dbReference type="PIRSR" id="PIRSR613078-2"/>
    </source>
</evidence>
<feature type="binding site" evidence="1">
    <location>
        <position position="57"/>
    </location>
    <ligand>
        <name>substrate</name>
    </ligand>
</feature>
<dbReference type="RefSeq" id="WP_123280237.1">
    <property type="nucleotide sequence ID" value="NZ_RJTU01000008.1"/>
</dbReference>
<dbReference type="Proteomes" id="UP000267623">
    <property type="component" value="Unassembled WGS sequence"/>
</dbReference>
<organism evidence="2 3">
    <name type="scientific">Epilithonimonas hominis</name>
    <dbReference type="NCBI Taxonomy" id="420404"/>
    <lineage>
        <taxon>Bacteria</taxon>
        <taxon>Pseudomonadati</taxon>
        <taxon>Bacteroidota</taxon>
        <taxon>Flavobacteriia</taxon>
        <taxon>Flavobacteriales</taxon>
        <taxon>Weeksellaceae</taxon>
        <taxon>Chryseobacterium group</taxon>
        <taxon>Epilithonimonas</taxon>
    </lineage>
</organism>
<dbReference type="PANTHER" id="PTHR47623">
    <property type="entry name" value="OS09G0287300 PROTEIN"/>
    <property type="match status" value="1"/>
</dbReference>
<dbReference type="SUPFAM" id="SSF53254">
    <property type="entry name" value="Phosphoglycerate mutase-like"/>
    <property type="match status" value="1"/>
</dbReference>
<dbReference type="Pfam" id="PF00300">
    <property type="entry name" value="His_Phos_1"/>
    <property type="match status" value="1"/>
</dbReference>
<sequence length="164" mass="18650">MKTLILVRHAKSDWPENVDDFDRPLTELGKINAPKMAEFLKSTGVTIDSFISSPAKRAKHTCELFSTVFNKTFQTNEKLYRPSESNCLSVIFDVDDAVNSLALFSHNNGISNFANSLSSELINLPTCGIVAYEIDCDRWCDFEMAEKRFLYFYSPKKCLNNNLD</sequence>
<dbReference type="SMART" id="SM00855">
    <property type="entry name" value="PGAM"/>
    <property type="match status" value="1"/>
</dbReference>
<dbReference type="AlphaFoldDB" id="A0A3N0XF08"/>
<dbReference type="EMBL" id="RJTU01000008">
    <property type="protein sequence ID" value="ROI14969.1"/>
    <property type="molecule type" value="Genomic_DNA"/>
</dbReference>
<proteinExistence type="predicted"/>
<dbReference type="InterPro" id="IPR013078">
    <property type="entry name" value="His_Pase_superF_clade-1"/>
</dbReference>
<dbReference type="PANTHER" id="PTHR47623:SF1">
    <property type="entry name" value="OS09G0287300 PROTEIN"/>
    <property type="match status" value="1"/>
</dbReference>
<evidence type="ECO:0000313" key="3">
    <source>
        <dbReference type="Proteomes" id="UP000267623"/>
    </source>
</evidence>
<dbReference type="Gene3D" id="3.40.50.1240">
    <property type="entry name" value="Phosphoglycerate mutase-like"/>
    <property type="match status" value="1"/>
</dbReference>
<gene>
    <name evidence="2" type="ORF">EGH73_00815</name>
</gene>
<dbReference type="CDD" id="cd07067">
    <property type="entry name" value="HP_PGM_like"/>
    <property type="match status" value="1"/>
</dbReference>
<comment type="caution">
    <text evidence="2">The sequence shown here is derived from an EMBL/GenBank/DDBJ whole genome shotgun (WGS) entry which is preliminary data.</text>
</comment>
<accession>A0A3N0XF08</accession>
<reference evidence="3" key="1">
    <citation type="submission" date="2018-11" db="EMBL/GenBank/DDBJ databases">
        <title>Proposal to divide the Flavobacteriaceae and reorganize its genera based on Amino Acid Identity values calculated from whole genome sequences.</title>
        <authorList>
            <person name="Nicholson A.C."/>
            <person name="Gulvik C.A."/>
            <person name="Whitney A.M."/>
            <person name="Humrighouse B.W."/>
            <person name="Bell M."/>
            <person name="Holmes B."/>
            <person name="Steigerwalt A."/>
            <person name="Villarma A."/>
            <person name="Sheth M."/>
            <person name="Batra D."/>
            <person name="Pryor J."/>
            <person name="Bernardet J.-F."/>
            <person name="Hugo C."/>
            <person name="Kampfer P."/>
            <person name="Newman J."/>
            <person name="Mcquiston J."/>
        </authorList>
    </citation>
    <scope>NUCLEOTIDE SEQUENCE [LARGE SCALE GENOMIC DNA]</scope>
    <source>
        <strain evidence="3">DSM 22165</strain>
    </source>
</reference>
<evidence type="ECO:0000313" key="2">
    <source>
        <dbReference type="EMBL" id="ROI14969.1"/>
    </source>
</evidence>
<protein>
    <submittedName>
        <fullName evidence="2">Phosphohistidine phosphatase</fullName>
    </submittedName>
</protein>
<name>A0A3N0XF08_9FLAO</name>
<dbReference type="InterPro" id="IPR029033">
    <property type="entry name" value="His_PPase_superfam"/>
</dbReference>